<organism evidence="2 3">
    <name type="scientific">Candidatus Magasanikbacteria bacterium RIFCSPHIGHO2_01_FULL_33_34</name>
    <dbReference type="NCBI Taxonomy" id="1798671"/>
    <lineage>
        <taxon>Bacteria</taxon>
        <taxon>Candidatus Magasanikiibacteriota</taxon>
    </lineage>
</organism>
<reference evidence="2 3" key="1">
    <citation type="journal article" date="2016" name="Nat. Commun.">
        <title>Thousands of microbial genomes shed light on interconnected biogeochemical processes in an aquifer system.</title>
        <authorList>
            <person name="Anantharaman K."/>
            <person name="Brown C.T."/>
            <person name="Hug L.A."/>
            <person name="Sharon I."/>
            <person name="Castelle C.J."/>
            <person name="Probst A.J."/>
            <person name="Thomas B.C."/>
            <person name="Singh A."/>
            <person name="Wilkins M.J."/>
            <person name="Karaoz U."/>
            <person name="Brodie E.L."/>
            <person name="Williams K.H."/>
            <person name="Hubbard S.S."/>
            <person name="Banfield J.F."/>
        </authorList>
    </citation>
    <scope>NUCLEOTIDE SEQUENCE [LARGE SCALE GENOMIC DNA]</scope>
</reference>
<keyword evidence="1" id="KW-0472">Membrane</keyword>
<evidence type="ECO:0000256" key="1">
    <source>
        <dbReference type="SAM" id="Phobius"/>
    </source>
</evidence>
<gene>
    <name evidence="2" type="ORF">A2725_02885</name>
</gene>
<sequence length="235" mass="27075">MLLKLKTIIFFSFLFFPLGVSAHQFEVISSDFTIIEDPMIAQAFYGNLNGVTSTFQIAMEEDFNLYIGLLVPDIKEPDKNIFAKIYFQNKEGEREEIVFLDGIESKWRKFYKKLGGKNYLWGPELASQNSNDLDTEGVNMIAGDYTIEVYGKENTEKFVLIVGDEKIFDTKAILRNSKILQRPKEDFFGLFILKKFFGQTLVYLLVPLGIIFLFLFTAIAIAIKQVRDRMKHLEG</sequence>
<feature type="transmembrane region" description="Helical" evidence="1">
    <location>
        <begin position="201"/>
        <end position="223"/>
    </location>
</feature>
<evidence type="ECO:0000313" key="3">
    <source>
        <dbReference type="Proteomes" id="UP000177067"/>
    </source>
</evidence>
<accession>A0A1F6LH14</accession>
<keyword evidence="1" id="KW-0812">Transmembrane</keyword>
<name>A0A1F6LH14_9BACT</name>
<proteinExistence type="predicted"/>
<keyword evidence="1" id="KW-1133">Transmembrane helix</keyword>
<dbReference type="EMBL" id="MFPS01000009">
    <property type="protein sequence ID" value="OGH58619.1"/>
    <property type="molecule type" value="Genomic_DNA"/>
</dbReference>
<comment type="caution">
    <text evidence="2">The sequence shown here is derived from an EMBL/GenBank/DDBJ whole genome shotgun (WGS) entry which is preliminary data.</text>
</comment>
<dbReference type="AlphaFoldDB" id="A0A1F6LH14"/>
<dbReference type="Proteomes" id="UP000177067">
    <property type="component" value="Unassembled WGS sequence"/>
</dbReference>
<protein>
    <submittedName>
        <fullName evidence="2">Uncharacterized protein</fullName>
    </submittedName>
</protein>
<evidence type="ECO:0000313" key="2">
    <source>
        <dbReference type="EMBL" id="OGH58619.1"/>
    </source>
</evidence>